<dbReference type="AlphaFoldDB" id="A0A4R5N852"/>
<sequence length="307" mass="34807">MVLNYATSYQAALQATIYQTLLHSSDLWNSPANALVNFSGAKHVKVPKLTIESGRRDRKRATITQPVMNYSNDYDDYELKFERDWSTIVDPLDVDETNQVTSIANVTNAFNTQQKIPEKDRFMFSKLYKEKKAFNDKGIITDTLTEENVLDLFDEWMAQLDELQVANSLQRILYVTPTVNKILKSAQARSRSIILSSSSSIDRRVYSLDDVTIKVVPAHLMHTTYNFEVGALPVDGSQQIDMFLILNGVQIAPEKYEFAGFDAPTAANSGNYLYYENSYEDVLLLKPRKDGIFFHISDRKTGTAPQG</sequence>
<dbReference type="RefSeq" id="WP_010007809.1">
    <property type="nucleotide sequence ID" value="NZ_PUFI01000014.1"/>
</dbReference>
<protein>
    <recommendedName>
        <fullName evidence="3">Capsid protein</fullName>
    </recommendedName>
</protein>
<keyword evidence="2" id="KW-1185">Reference proteome</keyword>
<comment type="caution">
    <text evidence="1">The sequence shown here is derived from an EMBL/GenBank/DDBJ whole genome shotgun (WGS) entry which is preliminary data.</text>
</comment>
<evidence type="ECO:0000313" key="1">
    <source>
        <dbReference type="EMBL" id="TDG68065.1"/>
    </source>
</evidence>
<evidence type="ECO:0000313" key="2">
    <source>
        <dbReference type="Proteomes" id="UP000295681"/>
    </source>
</evidence>
<dbReference type="EMBL" id="PUFI01000014">
    <property type="protein sequence ID" value="TDG68065.1"/>
    <property type="molecule type" value="Genomic_DNA"/>
</dbReference>
<organism evidence="1 2">
    <name type="scientific">Leuconostoc fallax</name>
    <dbReference type="NCBI Taxonomy" id="1251"/>
    <lineage>
        <taxon>Bacteria</taxon>
        <taxon>Bacillati</taxon>
        <taxon>Bacillota</taxon>
        <taxon>Bacilli</taxon>
        <taxon>Lactobacillales</taxon>
        <taxon>Lactobacillaceae</taxon>
        <taxon>Leuconostoc</taxon>
    </lineage>
</organism>
<gene>
    <name evidence="1" type="ORF">C5L23_000371</name>
</gene>
<proteinExistence type="predicted"/>
<dbReference type="Proteomes" id="UP000295681">
    <property type="component" value="Unassembled WGS sequence"/>
</dbReference>
<dbReference type="STRING" id="907931.GCA_000165675_00979"/>
<accession>A0A4R5N852</accession>
<reference evidence="1 2" key="1">
    <citation type="journal article" date="2019" name="Appl. Microbiol. Biotechnol.">
        <title>Uncovering carbohydrate metabolism through a genotype-phenotype association study of 56 lactic acid bacteria genomes.</title>
        <authorList>
            <person name="Buron-Moles G."/>
            <person name="Chailyan A."/>
            <person name="Dolejs I."/>
            <person name="Forster J."/>
            <person name="Miks M.H."/>
        </authorList>
    </citation>
    <scope>NUCLEOTIDE SEQUENCE [LARGE SCALE GENOMIC DNA]</scope>
    <source>
        <strain evidence="1 2">ATCC 700006</strain>
    </source>
</reference>
<name>A0A4R5N852_9LACO</name>
<evidence type="ECO:0008006" key="3">
    <source>
        <dbReference type="Google" id="ProtNLM"/>
    </source>
</evidence>